<reference evidence="7 8" key="1">
    <citation type="submission" date="2023-08" db="EMBL/GenBank/DDBJ databases">
        <title>Transcriptome Analysis of Halomonas alkalicola CICC 11012s to Identify the Genes Involved in Alkaline Tolerances.</title>
        <authorList>
            <person name="Zhai L."/>
        </authorList>
    </citation>
    <scope>NUCLEOTIDE SEQUENCE [LARGE SCALE GENOMIC DNA]</scope>
    <source>
        <strain evidence="7 8">CICC 11012s</strain>
    </source>
</reference>
<dbReference type="CDD" id="cd00568">
    <property type="entry name" value="TPP_enzymes"/>
    <property type="match status" value="1"/>
</dbReference>
<dbReference type="InterPro" id="IPR029061">
    <property type="entry name" value="THDP-binding"/>
</dbReference>
<evidence type="ECO:0000313" key="7">
    <source>
        <dbReference type="EMBL" id="WLI73872.1"/>
    </source>
</evidence>
<feature type="domain" description="Thiamine pyrophosphate enzyme N-terminal TPP-binding" evidence="6">
    <location>
        <begin position="6"/>
        <end position="117"/>
    </location>
</feature>
<dbReference type="InterPro" id="IPR012001">
    <property type="entry name" value="Thiamin_PyroP_enz_TPP-bd_dom"/>
</dbReference>
<keyword evidence="2 3" id="KW-0786">Thiamine pyrophosphate</keyword>
<sequence length="548" mass="58219">MNEQHAGQAIIDTLVLHGVERVFVVPGESFLAVLDGLYESPVETVVCRHEGGAAYMAEAHGKFTGRPGVAMVTRGPGAANALVALHAAWQDAVPMVLFVGLVPIADRMRESFQEFDPHAWFGTQCKRVMVLDEAERASEVVAEAFFAAGSGRPGPVVVGLPEDVITRPVSGVLHPLLPVGEGALSSEDLEAVCAALNEARRPLLFVGGQRWTPEAATSLTRFAEQNGIPVVQDWRAADRVPFDSPVNCGWLGYGRSDATLALFEEADVLIAVGALPTDVPSEGFTARQGHDRLNILVNIDTGLRGRSGAVTRHLIASPVAFAEAVAGLRLGREKEWDAWRSGGRAAQQSFTALPVPEALSATCPGTAHMGAVLGELVKRLPDDAVFTFGAGNHCIWAQRYLPTRTFPSQLSMRNGSMGYSVPAAVSASLASPERLCVVVAGDGEFMMNGQEIATAVQYGAAMLILVVDNGRYGTICLHQEAQFPGRASGTRLANPDFAALCRAYGGHGETVAANDEAAGAIERALHAVIELRRPALIHIVTDPRHDLP</sequence>
<accession>A0ABY9H6Y2</accession>
<dbReference type="InterPro" id="IPR029035">
    <property type="entry name" value="DHS-like_NAD/FAD-binding_dom"/>
</dbReference>
<evidence type="ECO:0000259" key="6">
    <source>
        <dbReference type="Pfam" id="PF02776"/>
    </source>
</evidence>
<evidence type="ECO:0000256" key="2">
    <source>
        <dbReference type="ARBA" id="ARBA00023052"/>
    </source>
</evidence>
<gene>
    <name evidence="7" type="ORF">B6N23_02770</name>
</gene>
<dbReference type="NCBIfam" id="NF006052">
    <property type="entry name" value="PRK08199.1"/>
    <property type="match status" value="1"/>
</dbReference>
<evidence type="ECO:0000259" key="5">
    <source>
        <dbReference type="Pfam" id="PF02775"/>
    </source>
</evidence>
<evidence type="ECO:0000256" key="3">
    <source>
        <dbReference type="RuleBase" id="RU362132"/>
    </source>
</evidence>
<dbReference type="Gene3D" id="3.40.50.1220">
    <property type="entry name" value="TPP-binding domain"/>
    <property type="match status" value="1"/>
</dbReference>
<dbReference type="Pfam" id="PF02775">
    <property type="entry name" value="TPP_enzyme_C"/>
    <property type="match status" value="1"/>
</dbReference>
<dbReference type="Pfam" id="PF02776">
    <property type="entry name" value="TPP_enzyme_N"/>
    <property type="match status" value="1"/>
</dbReference>
<dbReference type="PANTHER" id="PTHR18968:SF120">
    <property type="entry name" value="ACETOLACTATE SYNTHASE LARGE SUBUNIT"/>
    <property type="match status" value="1"/>
</dbReference>
<dbReference type="SUPFAM" id="SSF52518">
    <property type="entry name" value="Thiamin diphosphate-binding fold (THDP-binding)"/>
    <property type="match status" value="2"/>
</dbReference>
<evidence type="ECO:0000259" key="4">
    <source>
        <dbReference type="Pfam" id="PF00205"/>
    </source>
</evidence>
<dbReference type="PANTHER" id="PTHR18968">
    <property type="entry name" value="THIAMINE PYROPHOSPHATE ENZYMES"/>
    <property type="match status" value="1"/>
</dbReference>
<protein>
    <submittedName>
        <fullName evidence="7">Thiamine pyrophosphate-binding protein</fullName>
    </submittedName>
</protein>
<dbReference type="EMBL" id="CP131913">
    <property type="protein sequence ID" value="WLI73872.1"/>
    <property type="molecule type" value="Genomic_DNA"/>
</dbReference>
<organism evidence="7 8">
    <name type="scientific">Halomonas alkalicola</name>
    <dbReference type="NCBI Taxonomy" id="1930622"/>
    <lineage>
        <taxon>Bacteria</taxon>
        <taxon>Pseudomonadati</taxon>
        <taxon>Pseudomonadota</taxon>
        <taxon>Gammaproteobacteria</taxon>
        <taxon>Oceanospirillales</taxon>
        <taxon>Halomonadaceae</taxon>
        <taxon>Halomonas</taxon>
    </lineage>
</organism>
<dbReference type="InterPro" id="IPR012000">
    <property type="entry name" value="Thiamin_PyroP_enz_cen_dom"/>
</dbReference>
<name>A0ABY9H6Y2_9GAMM</name>
<dbReference type="SUPFAM" id="SSF52467">
    <property type="entry name" value="DHS-like NAD/FAD-binding domain"/>
    <property type="match status" value="1"/>
</dbReference>
<comment type="similarity">
    <text evidence="1 3">Belongs to the TPP enzyme family.</text>
</comment>
<dbReference type="CDD" id="cd07035">
    <property type="entry name" value="TPP_PYR_POX_like"/>
    <property type="match status" value="1"/>
</dbReference>
<evidence type="ECO:0000256" key="1">
    <source>
        <dbReference type="ARBA" id="ARBA00007812"/>
    </source>
</evidence>
<dbReference type="InterPro" id="IPR045229">
    <property type="entry name" value="TPP_enz"/>
</dbReference>
<dbReference type="RefSeq" id="WP_305501648.1">
    <property type="nucleotide sequence ID" value="NZ_CP131913.1"/>
</dbReference>
<dbReference type="Pfam" id="PF00205">
    <property type="entry name" value="TPP_enzyme_M"/>
    <property type="match status" value="1"/>
</dbReference>
<dbReference type="InterPro" id="IPR011766">
    <property type="entry name" value="TPP_enzyme_TPP-bd"/>
</dbReference>
<dbReference type="Gene3D" id="3.40.50.970">
    <property type="match status" value="2"/>
</dbReference>
<evidence type="ECO:0000313" key="8">
    <source>
        <dbReference type="Proteomes" id="UP001235344"/>
    </source>
</evidence>
<proteinExistence type="inferred from homology"/>
<keyword evidence="8" id="KW-1185">Reference proteome</keyword>
<dbReference type="Proteomes" id="UP001235344">
    <property type="component" value="Chromosome"/>
</dbReference>
<feature type="domain" description="Thiamine pyrophosphate enzyme TPP-binding" evidence="5">
    <location>
        <begin position="389"/>
        <end position="539"/>
    </location>
</feature>
<feature type="domain" description="Thiamine pyrophosphate enzyme central" evidence="4">
    <location>
        <begin position="189"/>
        <end position="311"/>
    </location>
</feature>